<reference evidence="2" key="1">
    <citation type="journal article" date="2015" name="Nat. Genet.">
        <title>The genome and transcriptome of the zoonotic hookworm Ancylostoma ceylanicum identify infection-specific gene families.</title>
        <authorList>
            <person name="Schwarz E.M."/>
            <person name="Hu Y."/>
            <person name="Antoshechkin I."/>
            <person name="Miller M.M."/>
            <person name="Sternberg P.W."/>
            <person name="Aroian R.V."/>
        </authorList>
    </citation>
    <scope>NUCLEOTIDE SEQUENCE</scope>
    <source>
        <strain evidence="2">HY135</strain>
    </source>
</reference>
<protein>
    <submittedName>
        <fullName evidence="1">Uncharacterized protein</fullName>
    </submittedName>
</protein>
<name>A0A016W8Q7_9BILA</name>
<sequence length="81" mass="9651">MLNFQTGRRRAHPFMFIFGDPLFDQILTLLENFHRLRSPPRAPPTAKTIISTICCLKFEDMHRKRKIIIEKMRQEKSFMGT</sequence>
<accession>A0A016W8Q7</accession>
<proteinExistence type="predicted"/>
<dbReference type="AlphaFoldDB" id="A0A016W8Q7"/>
<comment type="caution">
    <text evidence="1">The sequence shown here is derived from an EMBL/GenBank/DDBJ whole genome shotgun (WGS) entry which is preliminary data.</text>
</comment>
<dbReference type="EMBL" id="JARK01000666">
    <property type="protein sequence ID" value="EYC35393.1"/>
    <property type="molecule type" value="Genomic_DNA"/>
</dbReference>
<evidence type="ECO:0000313" key="2">
    <source>
        <dbReference type="Proteomes" id="UP000024635"/>
    </source>
</evidence>
<gene>
    <name evidence="1" type="primary">Acey_s1066.g3526</name>
    <name evidence="1" type="ORF">Y032_1066g3526</name>
</gene>
<dbReference type="Proteomes" id="UP000024635">
    <property type="component" value="Unassembled WGS sequence"/>
</dbReference>
<organism evidence="1 2">
    <name type="scientific">Ancylostoma ceylanicum</name>
    <dbReference type="NCBI Taxonomy" id="53326"/>
    <lineage>
        <taxon>Eukaryota</taxon>
        <taxon>Metazoa</taxon>
        <taxon>Ecdysozoa</taxon>
        <taxon>Nematoda</taxon>
        <taxon>Chromadorea</taxon>
        <taxon>Rhabditida</taxon>
        <taxon>Rhabditina</taxon>
        <taxon>Rhabditomorpha</taxon>
        <taxon>Strongyloidea</taxon>
        <taxon>Ancylostomatidae</taxon>
        <taxon>Ancylostomatinae</taxon>
        <taxon>Ancylostoma</taxon>
    </lineage>
</organism>
<keyword evidence="2" id="KW-1185">Reference proteome</keyword>
<evidence type="ECO:0000313" key="1">
    <source>
        <dbReference type="EMBL" id="EYC35393.1"/>
    </source>
</evidence>